<dbReference type="HOGENOM" id="CLU_2021944_0_0_11"/>
<keyword evidence="3" id="KW-1185">Reference proteome</keyword>
<keyword evidence="1" id="KW-0732">Signal</keyword>
<feature type="chain" id="PRO_5002274092" description="Ig-like domain-containing protein" evidence="1">
    <location>
        <begin position="21"/>
        <end position="122"/>
    </location>
</feature>
<dbReference type="AlphaFoldDB" id="A0A0D4C1J4"/>
<dbReference type="KEGG" id="ari:UM93_14705"/>
<evidence type="ECO:0000256" key="1">
    <source>
        <dbReference type="SAM" id="SignalP"/>
    </source>
</evidence>
<evidence type="ECO:0008006" key="4">
    <source>
        <dbReference type="Google" id="ProtNLM"/>
    </source>
</evidence>
<reference evidence="2 3" key="1">
    <citation type="journal article" date="2015" name="Genome Announc.">
        <title>Complete Genome Sequencing of Protease-Producing Novel Arthrobacter sp. Strain IHBB 11108 Using PacBio Single-Molecule Real-Time Sequencing Technology.</title>
        <authorList>
            <person name="Kiran S."/>
            <person name="Swarnkar M.K."/>
            <person name="Pal M."/>
            <person name="Thakur R."/>
            <person name="Tewari R."/>
            <person name="Singh A.K."/>
            <person name="Gulati A."/>
        </authorList>
    </citation>
    <scope>NUCLEOTIDE SEQUENCE [LARGE SCALE GENOMIC DNA]</scope>
    <source>
        <strain evidence="2 3">IHBB 11108</strain>
    </source>
</reference>
<accession>A0A0D4C1J4</accession>
<evidence type="ECO:0000313" key="3">
    <source>
        <dbReference type="Proteomes" id="UP000061839"/>
    </source>
</evidence>
<dbReference type="PATRIC" id="fig|1618207.4.peg.2995"/>
<protein>
    <recommendedName>
        <fullName evidence="4">Ig-like domain-containing protein</fullName>
    </recommendedName>
</protein>
<evidence type="ECO:0000313" key="2">
    <source>
        <dbReference type="EMBL" id="AJT42434.1"/>
    </source>
</evidence>
<organism evidence="2 3">
    <name type="scientific">Psychromicrobium lacuslunae</name>
    <dbReference type="NCBI Taxonomy" id="1618207"/>
    <lineage>
        <taxon>Bacteria</taxon>
        <taxon>Bacillati</taxon>
        <taxon>Actinomycetota</taxon>
        <taxon>Actinomycetes</taxon>
        <taxon>Micrococcales</taxon>
        <taxon>Micrococcaceae</taxon>
        <taxon>Psychromicrobium</taxon>
    </lineage>
</organism>
<sequence length="122" mass="12613">MTVLALVASSLGTAVSAAPAAEASTAGCAASLYGLSKPSLFQWVRPAGSIQAVLTNLRTSDLALLQKKTSSGWVTQVRNTMPRPGVVLTANAAKGTSWRVVVKRGPISTGYCATYTFGPVTR</sequence>
<proteinExistence type="predicted"/>
<dbReference type="EMBL" id="CP011005">
    <property type="protein sequence ID" value="AJT42434.1"/>
    <property type="molecule type" value="Genomic_DNA"/>
</dbReference>
<gene>
    <name evidence="2" type="ORF">UM93_14705</name>
</gene>
<name>A0A0D4C1J4_9MICC</name>
<feature type="signal peptide" evidence="1">
    <location>
        <begin position="1"/>
        <end position="20"/>
    </location>
</feature>
<dbReference type="Proteomes" id="UP000061839">
    <property type="component" value="Chromosome"/>
</dbReference>